<dbReference type="PROSITE" id="PS51704">
    <property type="entry name" value="GP_PDE"/>
    <property type="match status" value="1"/>
</dbReference>
<dbReference type="Gene3D" id="3.20.20.190">
    <property type="entry name" value="Phosphatidylinositol (PI) phosphodiesterase"/>
    <property type="match status" value="1"/>
</dbReference>
<dbReference type="GO" id="GO:0006629">
    <property type="term" value="P:lipid metabolic process"/>
    <property type="evidence" value="ECO:0007669"/>
    <property type="project" value="InterPro"/>
</dbReference>
<dbReference type="RefSeq" id="WP_189402692.1">
    <property type="nucleotide sequence ID" value="NZ_BMXA01000008.1"/>
</dbReference>
<comment type="caution">
    <text evidence="2">The sequence shown here is derived from an EMBL/GenBank/DDBJ whole genome shotgun (WGS) entry which is preliminary data.</text>
</comment>
<feature type="domain" description="GP-PDE" evidence="1">
    <location>
        <begin position="23"/>
        <end position="271"/>
    </location>
</feature>
<protein>
    <recommendedName>
        <fullName evidence="1">GP-PDE domain-containing protein</fullName>
    </recommendedName>
</protein>
<dbReference type="Pfam" id="PF03009">
    <property type="entry name" value="GDPD"/>
    <property type="match status" value="1"/>
</dbReference>
<evidence type="ECO:0000313" key="2">
    <source>
        <dbReference type="EMBL" id="GHA19647.1"/>
    </source>
</evidence>
<evidence type="ECO:0000313" key="3">
    <source>
        <dbReference type="Proteomes" id="UP000614811"/>
    </source>
</evidence>
<dbReference type="PROSITE" id="PS50007">
    <property type="entry name" value="PIPLC_X_DOMAIN"/>
    <property type="match status" value="1"/>
</dbReference>
<organism evidence="2 3">
    <name type="scientific">Arenicella chitinivorans</name>
    <dbReference type="NCBI Taxonomy" id="1329800"/>
    <lineage>
        <taxon>Bacteria</taxon>
        <taxon>Pseudomonadati</taxon>
        <taxon>Pseudomonadota</taxon>
        <taxon>Gammaproteobacteria</taxon>
        <taxon>Arenicellales</taxon>
        <taxon>Arenicellaceae</taxon>
        <taxon>Arenicella</taxon>
    </lineage>
</organism>
<dbReference type="GO" id="GO:0008081">
    <property type="term" value="F:phosphoric diester hydrolase activity"/>
    <property type="evidence" value="ECO:0007669"/>
    <property type="project" value="InterPro"/>
</dbReference>
<dbReference type="PANTHER" id="PTHR46211">
    <property type="entry name" value="GLYCEROPHOSPHORYL DIESTER PHOSPHODIESTERASE"/>
    <property type="match status" value="1"/>
</dbReference>
<gene>
    <name evidence="2" type="ORF">GCM10008090_31680</name>
</gene>
<sequence length="273" mass="31211">MVDNGEDDLLVTSDDLRLEGAPPILVAHRGYSGRYPENTLLAYEAAYQHGARFMELDLQMTVDHVPILHHDVSLARMAGIDVDIRDTQAKHIKAMRASYPARFATEFNDNPFTTFKKYAKWVATVPEVTTFVEIKQESIDRFGIPLFVDQVEHCINKTNTATQCVIISFNADVIDYTRKTASLRTGWVLPAWNDQTEAIAQRLQPDFIFCDKNLLPTEDEQIWRGNWEWAIYNLDDVPSAIQMANRGMHYLETNQIGTLMRHDGLANRRPKTP</sequence>
<dbReference type="PANTHER" id="PTHR46211:SF1">
    <property type="entry name" value="GLYCEROPHOSPHODIESTER PHOSPHODIESTERASE, CYTOPLASMIC"/>
    <property type="match status" value="1"/>
</dbReference>
<dbReference type="InterPro" id="IPR030395">
    <property type="entry name" value="GP_PDE_dom"/>
</dbReference>
<dbReference type="EMBL" id="BMXA01000008">
    <property type="protein sequence ID" value="GHA19647.1"/>
    <property type="molecule type" value="Genomic_DNA"/>
</dbReference>
<keyword evidence="3" id="KW-1185">Reference proteome</keyword>
<reference evidence="2" key="1">
    <citation type="journal article" date="2014" name="Int. J. Syst. Evol. Microbiol.">
        <title>Complete genome sequence of Corynebacterium casei LMG S-19264T (=DSM 44701T), isolated from a smear-ripened cheese.</title>
        <authorList>
            <consortium name="US DOE Joint Genome Institute (JGI-PGF)"/>
            <person name="Walter F."/>
            <person name="Albersmeier A."/>
            <person name="Kalinowski J."/>
            <person name="Ruckert C."/>
        </authorList>
    </citation>
    <scope>NUCLEOTIDE SEQUENCE</scope>
    <source>
        <strain evidence="2">KCTC 12711</strain>
    </source>
</reference>
<reference evidence="2" key="2">
    <citation type="submission" date="2020-09" db="EMBL/GenBank/DDBJ databases">
        <authorList>
            <person name="Sun Q."/>
            <person name="Kim S."/>
        </authorList>
    </citation>
    <scope>NUCLEOTIDE SEQUENCE</scope>
    <source>
        <strain evidence="2">KCTC 12711</strain>
    </source>
</reference>
<name>A0A918S0X6_9GAMM</name>
<dbReference type="InterPro" id="IPR017946">
    <property type="entry name" value="PLC-like_Pdiesterase_TIM-brl"/>
</dbReference>
<dbReference type="SUPFAM" id="SSF51695">
    <property type="entry name" value="PLC-like phosphodiesterases"/>
    <property type="match status" value="1"/>
</dbReference>
<dbReference type="AlphaFoldDB" id="A0A918S0X6"/>
<accession>A0A918S0X6</accession>
<dbReference type="Proteomes" id="UP000614811">
    <property type="component" value="Unassembled WGS sequence"/>
</dbReference>
<evidence type="ECO:0000259" key="1">
    <source>
        <dbReference type="PROSITE" id="PS51704"/>
    </source>
</evidence>
<proteinExistence type="predicted"/>